<sequence>MHFIIFFVSMITQTTSKPPRKPYKSKNHRKFKIAKNPKTQSRISISTTRTSTFMLKIMRYPSSINFLLRAHPRPTFKSPNLESHLLLPPLATINLKHKIKT</sequence>
<evidence type="ECO:0000313" key="2">
    <source>
        <dbReference type="EMBL" id="BAT89776.1"/>
    </source>
</evidence>
<reference evidence="2 3" key="1">
    <citation type="journal article" date="2015" name="Sci. Rep.">
        <title>The power of single molecule real-time sequencing technology in the de novo assembly of a eukaryotic genome.</title>
        <authorList>
            <person name="Sakai H."/>
            <person name="Naito K."/>
            <person name="Ogiso-Tanaka E."/>
            <person name="Takahashi Y."/>
            <person name="Iseki K."/>
            <person name="Muto C."/>
            <person name="Satou K."/>
            <person name="Teruya K."/>
            <person name="Shiroma A."/>
            <person name="Shimoji M."/>
            <person name="Hirano T."/>
            <person name="Itoh T."/>
            <person name="Kaga A."/>
            <person name="Tomooka N."/>
        </authorList>
    </citation>
    <scope>NUCLEOTIDE SEQUENCE [LARGE SCALE GENOMIC DNA]</scope>
    <source>
        <strain evidence="3">cv. Shumari</strain>
    </source>
</reference>
<accession>A0A0S3SAE8</accession>
<keyword evidence="1" id="KW-0732">Signal</keyword>
<gene>
    <name evidence="2" type="primary">Vigan.06G083300</name>
    <name evidence="2" type="ORF">VIGAN_06083300</name>
</gene>
<dbReference type="EMBL" id="AP015039">
    <property type="protein sequence ID" value="BAT89776.1"/>
    <property type="molecule type" value="Genomic_DNA"/>
</dbReference>
<keyword evidence="3" id="KW-1185">Reference proteome</keyword>
<protein>
    <submittedName>
        <fullName evidence="2">Uncharacterized protein</fullName>
    </submittedName>
</protein>
<evidence type="ECO:0000313" key="3">
    <source>
        <dbReference type="Proteomes" id="UP000291084"/>
    </source>
</evidence>
<feature type="signal peptide" evidence="1">
    <location>
        <begin position="1"/>
        <end position="16"/>
    </location>
</feature>
<evidence type="ECO:0000256" key="1">
    <source>
        <dbReference type="SAM" id="SignalP"/>
    </source>
</evidence>
<dbReference type="AlphaFoldDB" id="A0A0S3SAE8"/>
<name>A0A0S3SAE8_PHAAN</name>
<organism evidence="2 3">
    <name type="scientific">Vigna angularis var. angularis</name>
    <dbReference type="NCBI Taxonomy" id="157739"/>
    <lineage>
        <taxon>Eukaryota</taxon>
        <taxon>Viridiplantae</taxon>
        <taxon>Streptophyta</taxon>
        <taxon>Embryophyta</taxon>
        <taxon>Tracheophyta</taxon>
        <taxon>Spermatophyta</taxon>
        <taxon>Magnoliopsida</taxon>
        <taxon>eudicotyledons</taxon>
        <taxon>Gunneridae</taxon>
        <taxon>Pentapetalae</taxon>
        <taxon>rosids</taxon>
        <taxon>fabids</taxon>
        <taxon>Fabales</taxon>
        <taxon>Fabaceae</taxon>
        <taxon>Papilionoideae</taxon>
        <taxon>50 kb inversion clade</taxon>
        <taxon>NPAAA clade</taxon>
        <taxon>indigoferoid/millettioid clade</taxon>
        <taxon>Phaseoleae</taxon>
        <taxon>Vigna</taxon>
    </lineage>
</organism>
<dbReference type="Proteomes" id="UP000291084">
    <property type="component" value="Chromosome 6"/>
</dbReference>
<proteinExistence type="predicted"/>
<feature type="chain" id="PRO_5006617879" evidence="1">
    <location>
        <begin position="17"/>
        <end position="101"/>
    </location>
</feature>